<proteinExistence type="predicted"/>
<protein>
    <recommendedName>
        <fullName evidence="3">Periplasmic heavy metal sensor</fullName>
    </recommendedName>
</protein>
<evidence type="ECO:0000313" key="2">
    <source>
        <dbReference type="EMBL" id="CUV08885.1"/>
    </source>
</evidence>
<organism evidence="2">
    <name type="scientific">hydrothermal vent metagenome</name>
    <dbReference type="NCBI Taxonomy" id="652676"/>
    <lineage>
        <taxon>unclassified sequences</taxon>
        <taxon>metagenomes</taxon>
        <taxon>ecological metagenomes</taxon>
    </lineage>
</organism>
<evidence type="ECO:0000256" key="1">
    <source>
        <dbReference type="SAM" id="MobiDB-lite"/>
    </source>
</evidence>
<evidence type="ECO:0008006" key="3">
    <source>
        <dbReference type="Google" id="ProtNLM"/>
    </source>
</evidence>
<dbReference type="EMBL" id="FAXC01000138">
    <property type="protein sequence ID" value="CUV08885.1"/>
    <property type="molecule type" value="Genomic_DNA"/>
</dbReference>
<name>A0A160VEI9_9ZZZZ</name>
<accession>A0A160VEI9</accession>
<gene>
    <name evidence="2" type="ORF">MGWOODY_Mmi111</name>
</gene>
<feature type="region of interest" description="Disordered" evidence="1">
    <location>
        <begin position="147"/>
        <end position="168"/>
    </location>
</feature>
<dbReference type="Gene3D" id="1.20.120.1490">
    <property type="match status" value="1"/>
</dbReference>
<sequence>MKKIVIATLSFMIMSFAFAQPGRPRGPGGQYSERMEMMMIWKLTDHLELSEEQAEKFFPSMRLHQKQVLEIRKEEKELFSPTFAKVKKGDQISKSEVNKLLNKVESFEQKKIKTRTDFIKKSGDILNPTQQVKLMMFEPHIRDQLQDRMKERYKPPMRGGNPKGKRRF</sequence>
<dbReference type="AlphaFoldDB" id="A0A160VEI9"/>
<reference evidence="2" key="1">
    <citation type="submission" date="2015-10" db="EMBL/GenBank/DDBJ databases">
        <authorList>
            <person name="Gilbert D.G."/>
        </authorList>
    </citation>
    <scope>NUCLEOTIDE SEQUENCE</scope>
</reference>